<dbReference type="AlphaFoldDB" id="A0A2M7BTX1"/>
<name>A0A2M7BTX1_9BACT</name>
<keyword evidence="1" id="KW-0812">Transmembrane</keyword>
<organism evidence="2 3">
    <name type="scientific">Candidatus Roizmanbacteria bacterium CG03_land_8_20_14_0_80_39_12</name>
    <dbReference type="NCBI Taxonomy" id="1974847"/>
    <lineage>
        <taxon>Bacteria</taxon>
        <taxon>Candidatus Roizmaniibacteriota</taxon>
    </lineage>
</organism>
<reference evidence="3" key="1">
    <citation type="submission" date="2017-09" db="EMBL/GenBank/DDBJ databases">
        <title>Depth-based differentiation of microbial function through sediment-hosted aquifers and enrichment of novel symbionts in the deep terrestrial subsurface.</title>
        <authorList>
            <person name="Probst A.J."/>
            <person name="Ladd B."/>
            <person name="Jarett J.K."/>
            <person name="Geller-Mcgrath D.E."/>
            <person name="Sieber C.M.K."/>
            <person name="Emerson J.B."/>
            <person name="Anantharaman K."/>
            <person name="Thomas B.C."/>
            <person name="Malmstrom R."/>
            <person name="Stieglmeier M."/>
            <person name="Klingl A."/>
            <person name="Woyke T."/>
            <person name="Ryan C.M."/>
            <person name="Banfield J.F."/>
        </authorList>
    </citation>
    <scope>NUCLEOTIDE SEQUENCE [LARGE SCALE GENOMIC DNA]</scope>
</reference>
<evidence type="ECO:0000256" key="1">
    <source>
        <dbReference type="SAM" id="Phobius"/>
    </source>
</evidence>
<feature type="transmembrane region" description="Helical" evidence="1">
    <location>
        <begin position="16"/>
        <end position="37"/>
    </location>
</feature>
<protein>
    <submittedName>
        <fullName evidence="2">Uncharacterized protein</fullName>
    </submittedName>
</protein>
<comment type="caution">
    <text evidence="2">The sequence shown here is derived from an EMBL/GenBank/DDBJ whole genome shotgun (WGS) entry which is preliminary data.</text>
</comment>
<evidence type="ECO:0000313" key="2">
    <source>
        <dbReference type="EMBL" id="PIV08925.1"/>
    </source>
</evidence>
<proteinExistence type="predicted"/>
<sequence>MKLKQIEEIATRQIPIWQPTLLITLLLLGNVLIPMILKEKELKPPKKESLGSTLGIESIKKQVNEELKNVKPLTDQLQKEAEKVLGVAQETVQQTVQNVATQSTEKAKEFVFDNTLGKVLQNINTLPADQQDIKKAICK</sequence>
<accession>A0A2M7BTX1</accession>
<evidence type="ECO:0000313" key="3">
    <source>
        <dbReference type="Proteomes" id="UP000230119"/>
    </source>
</evidence>
<dbReference type="Proteomes" id="UP000230119">
    <property type="component" value="Unassembled WGS sequence"/>
</dbReference>
<gene>
    <name evidence="2" type="ORF">COS52_00185</name>
</gene>
<keyword evidence="1" id="KW-1133">Transmembrane helix</keyword>
<keyword evidence="1" id="KW-0472">Membrane</keyword>
<dbReference type="EMBL" id="PEVA01000009">
    <property type="protein sequence ID" value="PIV08925.1"/>
    <property type="molecule type" value="Genomic_DNA"/>
</dbReference>